<dbReference type="Gene3D" id="3.30.565.10">
    <property type="entry name" value="Histidine kinase-like ATPase, C-terminal domain"/>
    <property type="match status" value="1"/>
</dbReference>
<dbReference type="SUPFAM" id="SSF47384">
    <property type="entry name" value="Homodimeric domain of signal transducing histidine kinase"/>
    <property type="match status" value="1"/>
</dbReference>
<dbReference type="Gene3D" id="3.30.450.20">
    <property type="entry name" value="PAS domain"/>
    <property type="match status" value="3"/>
</dbReference>
<dbReference type="InterPro" id="IPR005467">
    <property type="entry name" value="His_kinase_dom"/>
</dbReference>
<reference evidence="9 10" key="1">
    <citation type="submission" date="2024-04" db="EMBL/GenBank/DDBJ databases">
        <authorList>
            <person name="Cremers G."/>
        </authorList>
    </citation>
    <scope>NUCLEOTIDE SEQUENCE [LARGE SCALE GENOMIC DNA]</scope>
    <source>
        <strain evidence="9">MeCH1-AG</strain>
    </source>
</reference>
<dbReference type="Gene3D" id="1.10.287.130">
    <property type="match status" value="1"/>
</dbReference>
<dbReference type="RefSeq" id="WP_348759506.1">
    <property type="nucleotide sequence ID" value="NZ_OZ026884.1"/>
</dbReference>
<dbReference type="InterPro" id="IPR004358">
    <property type="entry name" value="Sig_transdc_His_kin-like_C"/>
</dbReference>
<dbReference type="Pfam" id="PF00512">
    <property type="entry name" value="HisKA"/>
    <property type="match status" value="1"/>
</dbReference>
<dbReference type="CDD" id="cd00130">
    <property type="entry name" value="PAS"/>
    <property type="match status" value="2"/>
</dbReference>
<evidence type="ECO:0000259" key="7">
    <source>
        <dbReference type="PROSITE" id="PS50110"/>
    </source>
</evidence>
<dbReference type="SMART" id="SM00091">
    <property type="entry name" value="PAS"/>
    <property type="match status" value="3"/>
</dbReference>
<dbReference type="Proteomes" id="UP001497493">
    <property type="component" value="Chromosome"/>
</dbReference>
<evidence type="ECO:0000256" key="5">
    <source>
        <dbReference type="SAM" id="MobiDB-lite"/>
    </source>
</evidence>
<feature type="compositionally biased region" description="Pro residues" evidence="5">
    <location>
        <begin position="48"/>
        <end position="58"/>
    </location>
</feature>
<comment type="catalytic activity">
    <reaction evidence="1">
        <text>ATP + protein L-histidine = ADP + protein N-phospho-L-histidine.</text>
        <dbReference type="EC" id="2.7.13.3"/>
    </reaction>
</comment>
<evidence type="ECO:0000313" key="9">
    <source>
        <dbReference type="EMBL" id="CAL1239987.1"/>
    </source>
</evidence>
<feature type="modified residue" description="4-aspartylphosphate" evidence="4">
    <location>
        <position position="126"/>
    </location>
</feature>
<dbReference type="InterPro" id="IPR036097">
    <property type="entry name" value="HisK_dim/P_sf"/>
</dbReference>
<dbReference type="Pfam" id="PF08448">
    <property type="entry name" value="PAS_4"/>
    <property type="match status" value="1"/>
</dbReference>
<dbReference type="Pfam" id="PF00072">
    <property type="entry name" value="Response_reg"/>
    <property type="match status" value="2"/>
</dbReference>
<dbReference type="CDD" id="cd17580">
    <property type="entry name" value="REC_2_DhkD-like"/>
    <property type="match status" value="1"/>
</dbReference>
<dbReference type="InterPro" id="IPR001789">
    <property type="entry name" value="Sig_transdc_resp-reg_receiver"/>
</dbReference>
<organism evidence="9 10">
    <name type="scientific">Candidatus Methylocalor cossyra</name>
    <dbReference type="NCBI Taxonomy" id="3108543"/>
    <lineage>
        <taxon>Bacteria</taxon>
        <taxon>Pseudomonadati</taxon>
        <taxon>Pseudomonadota</taxon>
        <taxon>Gammaproteobacteria</taxon>
        <taxon>Methylococcales</taxon>
        <taxon>Methylococcaceae</taxon>
        <taxon>Candidatus Methylocalor</taxon>
    </lineage>
</organism>
<keyword evidence="10" id="KW-1185">Reference proteome</keyword>
<keyword evidence="9" id="KW-0808">Transferase</keyword>
<dbReference type="PRINTS" id="PR00344">
    <property type="entry name" value="BCTRLSENSOR"/>
</dbReference>
<dbReference type="InterPro" id="IPR036890">
    <property type="entry name" value="HATPase_C_sf"/>
</dbReference>
<evidence type="ECO:0000259" key="8">
    <source>
        <dbReference type="PROSITE" id="PS50112"/>
    </source>
</evidence>
<dbReference type="EMBL" id="OZ026884">
    <property type="protein sequence ID" value="CAL1239987.1"/>
    <property type="molecule type" value="Genomic_DNA"/>
</dbReference>
<dbReference type="GO" id="GO:0004673">
    <property type="term" value="F:protein histidine kinase activity"/>
    <property type="evidence" value="ECO:0007669"/>
    <property type="project" value="UniProtKB-EC"/>
</dbReference>
<dbReference type="CDD" id="cd00082">
    <property type="entry name" value="HisKA"/>
    <property type="match status" value="1"/>
</dbReference>
<feature type="modified residue" description="4-aspartylphosphate" evidence="4">
    <location>
        <position position="882"/>
    </location>
</feature>
<feature type="domain" description="Histidine kinase" evidence="6">
    <location>
        <begin position="593"/>
        <end position="811"/>
    </location>
</feature>
<protein>
    <recommendedName>
        <fullName evidence="2">histidine kinase</fullName>
        <ecNumber evidence="2">2.7.13.3</ecNumber>
    </recommendedName>
</protein>
<proteinExistence type="predicted"/>
<dbReference type="Pfam" id="PF13426">
    <property type="entry name" value="PAS_9"/>
    <property type="match status" value="1"/>
</dbReference>
<dbReference type="SUPFAM" id="SSF52172">
    <property type="entry name" value="CheY-like"/>
    <property type="match status" value="2"/>
</dbReference>
<dbReference type="InterPro" id="IPR003661">
    <property type="entry name" value="HisK_dim/P_dom"/>
</dbReference>
<evidence type="ECO:0000256" key="4">
    <source>
        <dbReference type="PROSITE-ProRule" id="PRU00169"/>
    </source>
</evidence>
<dbReference type="Gene3D" id="3.40.50.2300">
    <property type="match status" value="2"/>
</dbReference>
<dbReference type="EC" id="2.7.13.3" evidence="2"/>
<dbReference type="InterPro" id="IPR035965">
    <property type="entry name" value="PAS-like_dom_sf"/>
</dbReference>
<keyword evidence="9" id="KW-0418">Kinase</keyword>
<gene>
    <name evidence="9" type="ORF">MECH1_V1_1211</name>
</gene>
<evidence type="ECO:0000256" key="2">
    <source>
        <dbReference type="ARBA" id="ARBA00012438"/>
    </source>
</evidence>
<dbReference type="InterPro" id="IPR000014">
    <property type="entry name" value="PAS"/>
</dbReference>
<feature type="domain" description="Response regulatory" evidence="7">
    <location>
        <begin position="78"/>
        <end position="193"/>
    </location>
</feature>
<dbReference type="SMART" id="SM00448">
    <property type="entry name" value="REC"/>
    <property type="match status" value="2"/>
</dbReference>
<dbReference type="InterPro" id="IPR011006">
    <property type="entry name" value="CheY-like_superfamily"/>
</dbReference>
<feature type="region of interest" description="Disordered" evidence="5">
    <location>
        <begin position="1"/>
        <end position="61"/>
    </location>
</feature>
<dbReference type="PANTHER" id="PTHR43547">
    <property type="entry name" value="TWO-COMPONENT HISTIDINE KINASE"/>
    <property type="match status" value="1"/>
</dbReference>
<dbReference type="PROSITE" id="PS50110">
    <property type="entry name" value="RESPONSE_REGULATORY"/>
    <property type="match status" value="2"/>
</dbReference>
<dbReference type="PANTHER" id="PTHR43547:SF2">
    <property type="entry name" value="HYBRID SIGNAL TRANSDUCTION HISTIDINE KINASE C"/>
    <property type="match status" value="1"/>
</dbReference>
<dbReference type="CDD" id="cd00075">
    <property type="entry name" value="HATPase"/>
    <property type="match status" value="1"/>
</dbReference>
<dbReference type="SUPFAM" id="SSF55785">
    <property type="entry name" value="PYP-like sensor domain (PAS domain)"/>
    <property type="match status" value="3"/>
</dbReference>
<dbReference type="SUPFAM" id="SSF55874">
    <property type="entry name" value="ATPase domain of HSP90 chaperone/DNA topoisomerase II/histidine kinase"/>
    <property type="match status" value="1"/>
</dbReference>
<evidence type="ECO:0000256" key="3">
    <source>
        <dbReference type="ARBA" id="ARBA00022553"/>
    </source>
</evidence>
<dbReference type="InterPro" id="IPR013656">
    <property type="entry name" value="PAS_4"/>
</dbReference>
<keyword evidence="3 4" id="KW-0597">Phosphoprotein</keyword>
<feature type="domain" description="PAS" evidence="8">
    <location>
        <begin position="326"/>
        <end position="397"/>
    </location>
</feature>
<dbReference type="PROSITE" id="PS50112">
    <property type="entry name" value="PAS"/>
    <property type="match status" value="2"/>
</dbReference>
<dbReference type="SMART" id="SM00388">
    <property type="entry name" value="HisKA"/>
    <property type="match status" value="1"/>
</dbReference>
<dbReference type="NCBIfam" id="TIGR00229">
    <property type="entry name" value="sensory_box"/>
    <property type="match status" value="2"/>
</dbReference>
<dbReference type="InterPro" id="IPR003594">
    <property type="entry name" value="HATPase_dom"/>
</dbReference>
<sequence length="951" mass="104034">MTIALKDGAAEATESSHGTEDGEAGDGRAARRRRLQRATQPPDLPDRPANPEPAPTIPDPELSWQALGPLVESRVPTRLLLADGDAIRAEYLARILAVRYEVRTADDDQALPIASQAPFPDVVLADLALLRRGRFKLLHALKSGAATRHIPVIAIAAGASEDALSEGLSAGVDDFLVKPFSRSELFARVNAARARRLAAEQQQDSEACQRVLLESMGEGVFIAQDRRVALCNRAFAELLGYTEAGCAGLPFEALVAPDQLERWWERYRRTVGDTPEPCGVYTVAFLRQDGERLPLEMRLRRIRYDGRFAMLGLVRAAAPRWRSEMARQWLTRIIESAQDFAALSEPDGKLLYLNPAGWRLLGRTTPAIPAGSIADYLAPWAREQVVTQGIPTALRTGTWSGPSALLGRDGVEIPVTQSVVAQRSETDEVDCLAIVARDLSAQLRAEQSWRACEAGFGAALRRAPIPVLARDGDGRLVEMSDSVTALTGWTREDLRDARAFYLKCRRLPEERVDAELEQWRRRLRSDQPGEPQEITLWTRSGEARLWWLHEAPPVPLPDGRDLVLSMAIDFTECRRAEEGLRFAERQKSQFVAMLAHELRNPLAPIRNAVRALREPGLGCPDSSWAVDVIARQVAQLSRLLDDLLDVSRITHGTLALRRQPLDLAAVVAQAVETSRPLIDFRRHKLEVALPEGPLAIEGDGPRLVQVFSNLLNNAAKYTDIGGRIDLIVEAHPGEAVVRVRDDGRGIDAELLPHVFDVFAQDERSLDRTQGGLGLGLPLARRLVELHGGRVEAHSPGTGLGAEFVVRLPRGTPALPDPQSEAVGGPQPRRSGLRILVVDDNVDSADSMALLLSLDGHDARTAFDGPGALAEAAEFRPQVVLLDIGLPGMDGYEVARRLRALPDLGAVLIIAVTGYGQDDDRIRSKAAGFDHHLVKPVDPDALNALLNGLVND</sequence>
<feature type="domain" description="PAS" evidence="8">
    <location>
        <begin position="452"/>
        <end position="494"/>
    </location>
</feature>
<dbReference type="PROSITE" id="PS50109">
    <property type="entry name" value="HIS_KIN"/>
    <property type="match status" value="1"/>
</dbReference>
<evidence type="ECO:0000259" key="6">
    <source>
        <dbReference type="PROSITE" id="PS50109"/>
    </source>
</evidence>
<feature type="compositionally biased region" description="Basic and acidic residues" evidence="5">
    <location>
        <begin position="17"/>
        <end position="29"/>
    </location>
</feature>
<feature type="domain" description="Response regulatory" evidence="7">
    <location>
        <begin position="833"/>
        <end position="949"/>
    </location>
</feature>
<dbReference type="Pfam" id="PF13188">
    <property type="entry name" value="PAS_8"/>
    <property type="match status" value="1"/>
</dbReference>
<evidence type="ECO:0000256" key="1">
    <source>
        <dbReference type="ARBA" id="ARBA00000085"/>
    </source>
</evidence>
<dbReference type="Pfam" id="PF02518">
    <property type="entry name" value="HATPase_c"/>
    <property type="match status" value="1"/>
</dbReference>
<accession>A0ABM9NH98</accession>
<name>A0ABM9NH98_9GAMM</name>
<dbReference type="SMART" id="SM00387">
    <property type="entry name" value="HATPase_c"/>
    <property type="match status" value="1"/>
</dbReference>
<evidence type="ECO:0000313" key="10">
    <source>
        <dbReference type="Proteomes" id="UP001497493"/>
    </source>
</evidence>